<evidence type="ECO:0000256" key="4">
    <source>
        <dbReference type="ARBA" id="ARBA00022723"/>
    </source>
</evidence>
<feature type="binding site" evidence="9">
    <location>
        <begin position="208"/>
        <end position="212"/>
    </location>
    <ligand>
        <name>ATP</name>
        <dbReference type="ChEBI" id="CHEBI:30616"/>
    </ligand>
</feature>
<dbReference type="PIRSF" id="PIRSF000722">
    <property type="entry name" value="Acetate_prop_kin"/>
    <property type="match status" value="1"/>
</dbReference>
<dbReference type="EMBL" id="JBHSWE010000001">
    <property type="protein sequence ID" value="MFC6671698.1"/>
    <property type="molecule type" value="Genomic_DNA"/>
</dbReference>
<comment type="similarity">
    <text evidence="1 9 10">Belongs to the acetokinase family.</text>
</comment>
<comment type="caution">
    <text evidence="9">Lacks conserved residue(s) required for the propagation of feature annotation.</text>
</comment>
<comment type="cofactor">
    <cofactor evidence="9">
        <name>Mg(2+)</name>
        <dbReference type="ChEBI" id="CHEBI:18420"/>
    </cofactor>
    <cofactor evidence="9">
        <name>Mn(2+)</name>
        <dbReference type="ChEBI" id="CHEBI:29035"/>
    </cofactor>
    <text evidence="9">Mg(2+). Can also accept Mn(2+).</text>
</comment>
<feature type="active site" description="Proton donor/acceptor" evidence="9">
    <location>
        <position position="152"/>
    </location>
</feature>
<dbReference type="InterPro" id="IPR023865">
    <property type="entry name" value="Aliphatic_acid_kinase_CS"/>
</dbReference>
<dbReference type="InterPro" id="IPR004372">
    <property type="entry name" value="Ac/propionate_kinase"/>
</dbReference>
<keyword evidence="3 9" id="KW-0808">Transferase</keyword>
<evidence type="ECO:0000313" key="12">
    <source>
        <dbReference type="Proteomes" id="UP001596422"/>
    </source>
</evidence>
<gene>
    <name evidence="9" type="primary">ackA</name>
    <name evidence="11" type="ORF">ACFQDL_17725</name>
</gene>
<dbReference type="InterPro" id="IPR043129">
    <property type="entry name" value="ATPase_NBD"/>
</dbReference>
<evidence type="ECO:0000256" key="8">
    <source>
        <dbReference type="ARBA" id="ARBA00022842"/>
    </source>
</evidence>
<dbReference type="SUPFAM" id="SSF53067">
    <property type="entry name" value="Actin-like ATPase domain"/>
    <property type="match status" value="2"/>
</dbReference>
<feature type="binding site" evidence="9">
    <location>
        <position position="8"/>
    </location>
    <ligand>
        <name>Mg(2+)</name>
        <dbReference type="ChEBI" id="CHEBI:18420"/>
    </ligand>
</feature>
<protein>
    <recommendedName>
        <fullName evidence="9">Acetate kinase</fullName>
        <ecNumber evidence="9">2.7.2.1</ecNumber>
    </recommendedName>
    <alternativeName>
        <fullName evidence="9">Acetokinase</fullName>
    </alternativeName>
</protein>
<evidence type="ECO:0000256" key="10">
    <source>
        <dbReference type="RuleBase" id="RU003835"/>
    </source>
</evidence>
<dbReference type="PANTHER" id="PTHR21060">
    <property type="entry name" value="ACETATE KINASE"/>
    <property type="match status" value="1"/>
</dbReference>
<comment type="catalytic activity">
    <reaction evidence="9">
        <text>acetate + ATP = acetyl phosphate + ADP</text>
        <dbReference type="Rhea" id="RHEA:11352"/>
        <dbReference type="ChEBI" id="CHEBI:22191"/>
        <dbReference type="ChEBI" id="CHEBI:30089"/>
        <dbReference type="ChEBI" id="CHEBI:30616"/>
        <dbReference type="ChEBI" id="CHEBI:456216"/>
        <dbReference type="EC" id="2.7.2.1"/>
    </reaction>
</comment>
<comment type="caution">
    <text evidence="11">The sequence shown here is derived from an EMBL/GenBank/DDBJ whole genome shotgun (WGS) entry which is preliminary data.</text>
</comment>
<dbReference type="InterPro" id="IPR000890">
    <property type="entry name" value="Aliphatic_acid_kin_short-chain"/>
</dbReference>
<keyword evidence="5 9" id="KW-0547">Nucleotide-binding</keyword>
<comment type="pathway">
    <text evidence="9">Metabolic intermediate biosynthesis; acetyl-CoA biosynthesis; acetyl-CoA from acetate: step 1/2.</text>
</comment>
<dbReference type="HAMAP" id="MF_00020">
    <property type="entry name" value="Acetate_kinase"/>
    <property type="match status" value="1"/>
</dbReference>
<reference evidence="12" key="1">
    <citation type="journal article" date="2019" name="Int. J. Syst. Evol. Microbiol.">
        <title>The Global Catalogue of Microorganisms (GCM) 10K type strain sequencing project: providing services to taxonomists for standard genome sequencing and annotation.</title>
        <authorList>
            <consortium name="The Broad Institute Genomics Platform"/>
            <consortium name="The Broad Institute Genome Sequencing Center for Infectious Disease"/>
            <person name="Wu L."/>
            <person name="Ma J."/>
        </authorList>
    </citation>
    <scope>NUCLEOTIDE SEQUENCE [LARGE SCALE GENOMIC DNA]</scope>
    <source>
        <strain evidence="12">NBRC 111756</strain>
    </source>
</reference>
<keyword evidence="7 9" id="KW-0067">ATP-binding</keyword>
<feature type="binding site" evidence="9">
    <location>
        <position position="15"/>
    </location>
    <ligand>
        <name>ATP</name>
        <dbReference type="ChEBI" id="CHEBI:30616"/>
    </ligand>
</feature>
<dbReference type="RefSeq" id="WP_379910195.1">
    <property type="nucleotide sequence ID" value="NZ_JBHSWE010000001.1"/>
</dbReference>
<dbReference type="PROSITE" id="PS01075">
    <property type="entry name" value="ACETATE_KINASE_1"/>
    <property type="match status" value="1"/>
</dbReference>
<accession>A0ABW2A2H8</accession>
<evidence type="ECO:0000256" key="9">
    <source>
        <dbReference type="HAMAP-Rule" id="MF_00020"/>
    </source>
</evidence>
<evidence type="ECO:0000313" key="11">
    <source>
        <dbReference type="EMBL" id="MFC6671698.1"/>
    </source>
</evidence>
<organism evidence="11 12">
    <name type="scientific">Marinobacterium aestuariivivens</name>
    <dbReference type="NCBI Taxonomy" id="1698799"/>
    <lineage>
        <taxon>Bacteria</taxon>
        <taxon>Pseudomonadati</taxon>
        <taxon>Pseudomonadota</taxon>
        <taxon>Gammaproteobacteria</taxon>
        <taxon>Oceanospirillales</taxon>
        <taxon>Oceanospirillaceae</taxon>
        <taxon>Marinobacterium</taxon>
    </lineage>
</organism>
<sequence length="396" mass="43516">MNCILAVNGGSSSLKCGLYEPADGVPLLRYRFQLGDAMGTPRLDIRDGTGRSLEQLSPDFSRIASSQRHLAALDLVLDWIQANLPDCRLMAAGHRVVHGGELLAAPTRVDDELIATLQRFSPLAPLHQPFNIELIEGCRRRLPGLLQVACFDTMFHVGQSRIERHYALPHRYTEDGIQRYGFHGLSYEFIQRQLEARGEGLGRSLLCHFGAGASMCGVRDGRSIASSMGFTAVEGLPMGSRCGSIDPGVLIYLMRHYALDVDGLEHLLYKQSGWLGVSGISSQMLELHKSADPLADEAIEMFCYRAALEAGRLSAAIEGCDRLVFTGGVGENDADVRARMLTRLQWLGVEFDEAANARGDERISTAGSRVQVWVIPTHEGAMIAQHVLEKLEESRQ</sequence>
<dbReference type="EC" id="2.7.2.1" evidence="9"/>
<feature type="site" description="Transition state stabilizer" evidence="9">
    <location>
        <position position="241"/>
    </location>
</feature>
<proteinExistence type="inferred from homology"/>
<dbReference type="PRINTS" id="PR00471">
    <property type="entry name" value="ACETATEKNASE"/>
</dbReference>
<keyword evidence="2 9" id="KW-0963">Cytoplasm</keyword>
<feature type="binding site" evidence="9">
    <location>
        <position position="95"/>
    </location>
    <ligand>
        <name>substrate</name>
    </ligand>
</feature>
<dbReference type="NCBIfam" id="TIGR00016">
    <property type="entry name" value="ackA"/>
    <property type="match status" value="1"/>
</dbReference>
<evidence type="ECO:0000256" key="2">
    <source>
        <dbReference type="ARBA" id="ARBA00022490"/>
    </source>
</evidence>
<dbReference type="Gene3D" id="3.30.420.40">
    <property type="match status" value="2"/>
</dbReference>
<dbReference type="Pfam" id="PF00871">
    <property type="entry name" value="Acetate_kinase"/>
    <property type="match status" value="1"/>
</dbReference>
<feature type="site" description="Transition state stabilizer" evidence="9">
    <location>
        <position position="183"/>
    </location>
</feature>
<feature type="binding site" evidence="9">
    <location>
        <position position="379"/>
    </location>
    <ligand>
        <name>Mg(2+)</name>
        <dbReference type="ChEBI" id="CHEBI:18420"/>
    </ligand>
</feature>
<feature type="binding site" evidence="9">
    <location>
        <begin position="328"/>
        <end position="332"/>
    </location>
    <ligand>
        <name>ATP</name>
        <dbReference type="ChEBI" id="CHEBI:30616"/>
    </ligand>
</feature>
<keyword evidence="6 9" id="KW-0418">Kinase</keyword>
<dbReference type="GO" id="GO:0016301">
    <property type="term" value="F:kinase activity"/>
    <property type="evidence" value="ECO:0007669"/>
    <property type="project" value="UniProtKB-KW"/>
</dbReference>
<evidence type="ECO:0000256" key="3">
    <source>
        <dbReference type="ARBA" id="ARBA00022679"/>
    </source>
</evidence>
<dbReference type="Proteomes" id="UP001596422">
    <property type="component" value="Unassembled WGS sequence"/>
</dbReference>
<evidence type="ECO:0000256" key="5">
    <source>
        <dbReference type="ARBA" id="ARBA00022741"/>
    </source>
</evidence>
<comment type="subunit">
    <text evidence="9">Homodimer.</text>
</comment>
<keyword evidence="4 9" id="KW-0479">Metal-binding</keyword>
<comment type="function">
    <text evidence="9">Catalyzes the formation of acetyl phosphate from acetate and ATP. Can also catalyze the reverse reaction.</text>
</comment>
<name>A0ABW2A2H8_9GAMM</name>
<evidence type="ECO:0000256" key="7">
    <source>
        <dbReference type="ARBA" id="ARBA00022840"/>
    </source>
</evidence>
<keyword evidence="12" id="KW-1185">Reference proteome</keyword>
<dbReference type="PANTHER" id="PTHR21060:SF21">
    <property type="entry name" value="ACETATE KINASE"/>
    <property type="match status" value="1"/>
</dbReference>
<evidence type="ECO:0000256" key="1">
    <source>
        <dbReference type="ARBA" id="ARBA00008748"/>
    </source>
</evidence>
<comment type="subcellular location">
    <subcellularLocation>
        <location evidence="9">Cytoplasm</location>
    </subcellularLocation>
</comment>
<keyword evidence="8 9" id="KW-0460">Magnesium</keyword>
<evidence type="ECO:0000256" key="6">
    <source>
        <dbReference type="ARBA" id="ARBA00022777"/>
    </source>
</evidence>